<evidence type="ECO:0000256" key="10">
    <source>
        <dbReference type="ARBA" id="ARBA00025699"/>
    </source>
</evidence>
<dbReference type="GO" id="GO:0005737">
    <property type="term" value="C:cytoplasm"/>
    <property type="evidence" value="ECO:0007669"/>
    <property type="project" value="UniProtKB-SubCell"/>
</dbReference>
<dbReference type="PANTHER" id="PTHR30027">
    <property type="entry name" value="RIBOSOMAL RNA SMALL SUBUNIT METHYLTRANSFERASE E"/>
    <property type="match status" value="1"/>
</dbReference>
<organism evidence="15 16">
    <name type="scientific">Ectothiorhodospira marina</name>
    <dbReference type="NCBI Taxonomy" id="1396821"/>
    <lineage>
        <taxon>Bacteria</taxon>
        <taxon>Pseudomonadati</taxon>
        <taxon>Pseudomonadota</taxon>
        <taxon>Gammaproteobacteria</taxon>
        <taxon>Chromatiales</taxon>
        <taxon>Ectothiorhodospiraceae</taxon>
        <taxon>Ectothiorhodospira</taxon>
    </lineage>
</organism>
<evidence type="ECO:0000256" key="12">
    <source>
        <dbReference type="PIRNR" id="PIRNR015601"/>
    </source>
</evidence>
<evidence type="ECO:0000256" key="1">
    <source>
        <dbReference type="ARBA" id="ARBA00004496"/>
    </source>
</evidence>
<keyword evidence="6 12" id="KW-0698">rRNA processing</keyword>
<evidence type="ECO:0000256" key="7">
    <source>
        <dbReference type="ARBA" id="ARBA00022603"/>
    </source>
</evidence>
<dbReference type="GO" id="GO:0070475">
    <property type="term" value="P:rRNA base methylation"/>
    <property type="evidence" value="ECO:0007669"/>
    <property type="project" value="TreeGrafter"/>
</dbReference>
<dbReference type="InterPro" id="IPR006700">
    <property type="entry name" value="RsmE"/>
</dbReference>
<feature type="domain" description="Ribosomal RNA small subunit methyltransferase E methyltransferase" evidence="13">
    <location>
        <begin position="78"/>
        <end position="247"/>
    </location>
</feature>
<evidence type="ECO:0000256" key="5">
    <source>
        <dbReference type="ARBA" id="ARBA00022490"/>
    </source>
</evidence>
<dbReference type="InterPro" id="IPR046887">
    <property type="entry name" value="RsmE_PUA-like"/>
</dbReference>
<dbReference type="SUPFAM" id="SSF88697">
    <property type="entry name" value="PUA domain-like"/>
    <property type="match status" value="1"/>
</dbReference>
<keyword evidence="9 12" id="KW-0949">S-adenosyl-L-methionine</keyword>
<evidence type="ECO:0000256" key="8">
    <source>
        <dbReference type="ARBA" id="ARBA00022679"/>
    </source>
</evidence>
<dbReference type="RefSeq" id="WP_090255190.1">
    <property type="nucleotide sequence ID" value="NZ_FOAA01000018.1"/>
</dbReference>
<dbReference type="InterPro" id="IPR015947">
    <property type="entry name" value="PUA-like_sf"/>
</dbReference>
<dbReference type="GO" id="GO:0070042">
    <property type="term" value="F:rRNA (uridine-N3-)-methyltransferase activity"/>
    <property type="evidence" value="ECO:0007669"/>
    <property type="project" value="TreeGrafter"/>
</dbReference>
<dbReference type="InterPro" id="IPR029026">
    <property type="entry name" value="tRNA_m1G_MTases_N"/>
</dbReference>
<evidence type="ECO:0000256" key="11">
    <source>
        <dbReference type="ARBA" id="ARBA00047944"/>
    </source>
</evidence>
<evidence type="ECO:0000259" key="13">
    <source>
        <dbReference type="Pfam" id="PF04452"/>
    </source>
</evidence>
<dbReference type="Proteomes" id="UP000199256">
    <property type="component" value="Unassembled WGS sequence"/>
</dbReference>
<name>A0A1H7QN59_9GAMM</name>
<comment type="catalytic activity">
    <reaction evidence="11 12">
        <text>uridine(1498) in 16S rRNA + S-adenosyl-L-methionine = N(3)-methyluridine(1498) in 16S rRNA + S-adenosyl-L-homocysteine + H(+)</text>
        <dbReference type="Rhea" id="RHEA:42920"/>
        <dbReference type="Rhea" id="RHEA-COMP:10283"/>
        <dbReference type="Rhea" id="RHEA-COMP:10284"/>
        <dbReference type="ChEBI" id="CHEBI:15378"/>
        <dbReference type="ChEBI" id="CHEBI:57856"/>
        <dbReference type="ChEBI" id="CHEBI:59789"/>
        <dbReference type="ChEBI" id="CHEBI:65315"/>
        <dbReference type="ChEBI" id="CHEBI:74502"/>
        <dbReference type="EC" id="2.1.1.193"/>
    </reaction>
</comment>
<proteinExistence type="inferred from homology"/>
<dbReference type="PANTHER" id="PTHR30027:SF3">
    <property type="entry name" value="16S RRNA (URACIL(1498)-N(3))-METHYLTRANSFERASE"/>
    <property type="match status" value="1"/>
</dbReference>
<sequence>MRIPRCFLDQPLQTGDEIALDERAHRHVVQVLRLRVGAPLVLFNGEGGEYAATLTLAERRASRVRIDEHRSRDTRPALGVTLLQGIAKGDRMDYSLQKATELGVSRIQPLVAKRSVTHEDPKRMNKRQEHWRGVIVSACEQSGRTDIPELLPPLPLSHWLDTQHPGRTDEDTASWSLVLDPEATSSLGDLAASKARPQAVTLLIGPEGGLDEREISQARHCGLTPVRLGPRVLRTETAGVAALAIIQSLWGDMG</sequence>
<dbReference type="Gene3D" id="3.40.1280.10">
    <property type="match status" value="1"/>
</dbReference>
<dbReference type="NCBIfam" id="TIGR00046">
    <property type="entry name" value="RsmE family RNA methyltransferase"/>
    <property type="match status" value="1"/>
</dbReference>
<keyword evidence="8 12" id="KW-0808">Transferase</keyword>
<protein>
    <recommendedName>
        <fullName evidence="4 12">Ribosomal RNA small subunit methyltransferase E</fullName>
        <ecNumber evidence="3 12">2.1.1.193</ecNumber>
    </recommendedName>
</protein>
<comment type="function">
    <text evidence="10 12">Specifically methylates the N3 position of the uracil ring of uridine 1498 (m3U1498) in 16S rRNA. Acts on the fully assembled 30S ribosomal subunit.</text>
</comment>
<dbReference type="Pfam" id="PF04452">
    <property type="entry name" value="Methyltrans_RNA"/>
    <property type="match status" value="1"/>
</dbReference>
<dbReference type="OrthoDB" id="9815641at2"/>
<feature type="domain" description="Ribosomal RNA small subunit methyltransferase E PUA-like" evidence="14">
    <location>
        <begin position="22"/>
        <end position="66"/>
    </location>
</feature>
<evidence type="ECO:0000313" key="15">
    <source>
        <dbReference type="EMBL" id="SEL49178.1"/>
    </source>
</evidence>
<dbReference type="Gene3D" id="2.40.240.20">
    <property type="entry name" value="Hypothetical PUA domain-like, domain 1"/>
    <property type="match status" value="1"/>
</dbReference>
<evidence type="ECO:0000259" key="14">
    <source>
        <dbReference type="Pfam" id="PF20260"/>
    </source>
</evidence>
<dbReference type="Pfam" id="PF20260">
    <property type="entry name" value="PUA_4"/>
    <property type="match status" value="1"/>
</dbReference>
<evidence type="ECO:0000256" key="2">
    <source>
        <dbReference type="ARBA" id="ARBA00005528"/>
    </source>
</evidence>
<dbReference type="EMBL" id="FOAA01000018">
    <property type="protein sequence ID" value="SEL49178.1"/>
    <property type="molecule type" value="Genomic_DNA"/>
</dbReference>
<dbReference type="NCBIfam" id="NF008692">
    <property type="entry name" value="PRK11713.1-5"/>
    <property type="match status" value="1"/>
</dbReference>
<evidence type="ECO:0000256" key="9">
    <source>
        <dbReference type="ARBA" id="ARBA00022691"/>
    </source>
</evidence>
<dbReference type="InterPro" id="IPR046886">
    <property type="entry name" value="RsmE_MTase_dom"/>
</dbReference>
<evidence type="ECO:0000256" key="6">
    <source>
        <dbReference type="ARBA" id="ARBA00022552"/>
    </source>
</evidence>
<dbReference type="AlphaFoldDB" id="A0A1H7QN59"/>
<evidence type="ECO:0000313" key="16">
    <source>
        <dbReference type="Proteomes" id="UP000199256"/>
    </source>
</evidence>
<comment type="similarity">
    <text evidence="2 12">Belongs to the RNA methyltransferase RsmE family.</text>
</comment>
<dbReference type="SUPFAM" id="SSF75217">
    <property type="entry name" value="alpha/beta knot"/>
    <property type="match status" value="1"/>
</dbReference>
<dbReference type="PIRSF" id="PIRSF015601">
    <property type="entry name" value="MTase_slr0722"/>
    <property type="match status" value="1"/>
</dbReference>
<dbReference type="STRING" id="1396821.SAMN05444515_11843"/>
<dbReference type="InterPro" id="IPR029028">
    <property type="entry name" value="Alpha/beta_knot_MTases"/>
</dbReference>
<evidence type="ECO:0000256" key="3">
    <source>
        <dbReference type="ARBA" id="ARBA00012328"/>
    </source>
</evidence>
<evidence type="ECO:0000256" key="4">
    <source>
        <dbReference type="ARBA" id="ARBA00013673"/>
    </source>
</evidence>
<dbReference type="EC" id="2.1.1.193" evidence="3 12"/>
<gene>
    <name evidence="15" type="ORF">SAMN05444515_11843</name>
</gene>
<accession>A0A1H7QN59</accession>
<keyword evidence="5 12" id="KW-0963">Cytoplasm</keyword>
<keyword evidence="7 12" id="KW-0489">Methyltransferase</keyword>
<reference evidence="16" key="1">
    <citation type="submission" date="2016-10" db="EMBL/GenBank/DDBJ databases">
        <authorList>
            <person name="Varghese N."/>
            <person name="Submissions S."/>
        </authorList>
    </citation>
    <scope>NUCLEOTIDE SEQUENCE [LARGE SCALE GENOMIC DNA]</scope>
    <source>
        <strain evidence="16">DSM 241</strain>
    </source>
</reference>
<comment type="subcellular location">
    <subcellularLocation>
        <location evidence="1 12">Cytoplasm</location>
    </subcellularLocation>
</comment>
<dbReference type="CDD" id="cd18084">
    <property type="entry name" value="RsmE-like"/>
    <property type="match status" value="1"/>
</dbReference>
<keyword evidence="16" id="KW-1185">Reference proteome</keyword>